<dbReference type="Proteomes" id="UP000289132">
    <property type="component" value="Unassembled WGS sequence"/>
</dbReference>
<evidence type="ECO:0000313" key="2">
    <source>
        <dbReference type="Proteomes" id="UP000289132"/>
    </source>
</evidence>
<dbReference type="EMBL" id="PDKD01000001">
    <property type="protein sequence ID" value="RXJ93141.1"/>
    <property type="molecule type" value="Genomic_DNA"/>
</dbReference>
<protein>
    <submittedName>
        <fullName evidence="1">Uncharacterized protein</fullName>
    </submittedName>
</protein>
<keyword evidence="2" id="KW-1185">Reference proteome</keyword>
<organism evidence="1 2">
    <name type="scientific">Aliarcobacter trophiarum LMG 25534</name>
    <dbReference type="NCBI Taxonomy" id="1032241"/>
    <lineage>
        <taxon>Bacteria</taxon>
        <taxon>Pseudomonadati</taxon>
        <taxon>Campylobacterota</taxon>
        <taxon>Epsilonproteobacteria</taxon>
        <taxon>Campylobacterales</taxon>
        <taxon>Arcobacteraceae</taxon>
        <taxon>Aliarcobacter</taxon>
    </lineage>
</organism>
<proteinExistence type="predicted"/>
<gene>
    <name evidence="1" type="ORF">CRU87_01235</name>
</gene>
<comment type="caution">
    <text evidence="1">The sequence shown here is derived from an EMBL/GenBank/DDBJ whole genome shotgun (WGS) entry which is preliminary data.</text>
</comment>
<reference evidence="1 2" key="1">
    <citation type="submission" date="2017-10" db="EMBL/GenBank/DDBJ databases">
        <title>Genomics of the genus Arcobacter.</title>
        <authorList>
            <person name="Perez-Cataluna A."/>
            <person name="Figueras M.J."/>
        </authorList>
    </citation>
    <scope>NUCLEOTIDE SEQUENCE [LARGE SCALE GENOMIC DNA]</scope>
    <source>
        <strain evidence="1 2">LMG 25534</strain>
    </source>
</reference>
<accession>A0ABY0F2W9</accession>
<dbReference type="RefSeq" id="WP_115427727.1">
    <property type="nucleotide sequence ID" value="NZ_CP031367.1"/>
</dbReference>
<name>A0ABY0F2W9_9BACT</name>
<evidence type="ECO:0000313" key="1">
    <source>
        <dbReference type="EMBL" id="RXJ93141.1"/>
    </source>
</evidence>
<sequence length="73" mass="8570">MSFISILITALFLFLSTNILYNNKLSSDILSIIKLSNLAYSNYDYRFKDYENSFDNIIYLNPKISSFGFVYEE</sequence>